<sequence>ISYRNNRANGETKKPQYNMHSLTHSNSLIRSFTLTRTHTSLTNVSFYTKMIN</sequence>
<evidence type="ECO:0000313" key="1">
    <source>
        <dbReference type="EnsemblMetazoa" id="Aqu2.1.14985_001"/>
    </source>
</evidence>
<organism evidence="1">
    <name type="scientific">Amphimedon queenslandica</name>
    <name type="common">Sponge</name>
    <dbReference type="NCBI Taxonomy" id="400682"/>
    <lineage>
        <taxon>Eukaryota</taxon>
        <taxon>Metazoa</taxon>
        <taxon>Porifera</taxon>
        <taxon>Demospongiae</taxon>
        <taxon>Heteroscleromorpha</taxon>
        <taxon>Haplosclerida</taxon>
        <taxon>Niphatidae</taxon>
        <taxon>Amphimedon</taxon>
    </lineage>
</organism>
<dbReference type="InParanoid" id="A0A1X7TK76"/>
<dbReference type="AlphaFoldDB" id="A0A1X7TK76"/>
<reference evidence="1" key="1">
    <citation type="submission" date="2017-05" db="UniProtKB">
        <authorList>
            <consortium name="EnsemblMetazoa"/>
        </authorList>
    </citation>
    <scope>IDENTIFICATION</scope>
</reference>
<dbReference type="EnsemblMetazoa" id="Aqu2.1.14985_001">
    <property type="protein sequence ID" value="Aqu2.1.14985_001"/>
    <property type="gene ID" value="Aqu2.1.14985"/>
</dbReference>
<protein>
    <submittedName>
        <fullName evidence="1">Uncharacterized protein</fullName>
    </submittedName>
</protein>
<proteinExistence type="predicted"/>
<name>A0A1X7TK76_AMPQE</name>
<accession>A0A1X7TK76</accession>